<reference evidence="3" key="1">
    <citation type="submission" date="2022-12" db="EMBL/GenBank/DDBJ databases">
        <authorList>
            <person name="Bing R.G."/>
            <person name="Willard D.J."/>
            <person name="Manesh M.J.H."/>
            <person name="Laemthong T."/>
            <person name="Crosby J.R."/>
            <person name="Kelly R.M."/>
        </authorList>
    </citation>
    <scope>NUCLEOTIDE SEQUENCE</scope>
    <source>
        <strain evidence="3">DSM 8990</strain>
    </source>
</reference>
<keyword evidence="4" id="KW-1185">Reference proteome</keyword>
<organism evidence="3 4">
    <name type="scientific">Caldicellulosiruptor morganii</name>
    <dbReference type="NCBI Taxonomy" id="1387555"/>
    <lineage>
        <taxon>Bacteria</taxon>
        <taxon>Bacillati</taxon>
        <taxon>Bacillota</taxon>
        <taxon>Bacillota incertae sedis</taxon>
        <taxon>Caldicellulosiruptorales</taxon>
        <taxon>Caldicellulosiruptoraceae</taxon>
        <taxon>Caldicellulosiruptor</taxon>
    </lineage>
</organism>
<accession>A0ABY7BJW7</accession>
<dbReference type="PANTHER" id="PTHR43000">
    <property type="entry name" value="DTDP-D-GLUCOSE 4,6-DEHYDRATASE-RELATED"/>
    <property type="match status" value="1"/>
</dbReference>
<proteinExistence type="inferred from homology"/>
<dbReference type="Pfam" id="PF01370">
    <property type="entry name" value="Epimerase"/>
    <property type="match status" value="1"/>
</dbReference>
<protein>
    <submittedName>
        <fullName evidence="3">SDR family oxidoreductase</fullName>
    </submittedName>
</protein>
<feature type="domain" description="NAD-dependent epimerase/dehydratase" evidence="2">
    <location>
        <begin position="3"/>
        <end position="231"/>
    </location>
</feature>
<name>A0ABY7BJW7_9FIRM</name>
<comment type="similarity">
    <text evidence="1">Belongs to the NAD(P)-dependent epimerase/dehydratase family.</text>
</comment>
<evidence type="ECO:0000259" key="2">
    <source>
        <dbReference type="Pfam" id="PF01370"/>
    </source>
</evidence>
<dbReference type="Gene3D" id="3.40.50.720">
    <property type="entry name" value="NAD(P)-binding Rossmann-like Domain"/>
    <property type="match status" value="1"/>
</dbReference>
<evidence type="ECO:0000313" key="3">
    <source>
        <dbReference type="EMBL" id="WAM33094.1"/>
    </source>
</evidence>
<dbReference type="Proteomes" id="UP001164909">
    <property type="component" value="Chromosome"/>
</dbReference>
<dbReference type="CDD" id="cd05256">
    <property type="entry name" value="UDP_AE_SDR_e"/>
    <property type="match status" value="1"/>
</dbReference>
<dbReference type="InterPro" id="IPR001509">
    <property type="entry name" value="Epimerase_deHydtase"/>
</dbReference>
<dbReference type="Gene3D" id="3.90.25.10">
    <property type="entry name" value="UDP-galactose 4-epimerase, domain 1"/>
    <property type="match status" value="1"/>
</dbReference>
<evidence type="ECO:0000313" key="4">
    <source>
        <dbReference type="Proteomes" id="UP001164909"/>
    </source>
</evidence>
<sequence>MAVLVTGGAGFIGSHIVDRLIERGYDVVVVDNLISGNARNINPKAKFYKRDIRDDLEDIFKENRIEFCIHQAAQVSVSKSMEDPLLDCSVNILGTVNLLNYCRKYSVKKFVYASSAAVYGEPKYLPVDEKHPEDPLSFYGISKLSAEKYIERFAESCGFEYVIFRYSNVYGPRQDPFGEGGVVAIFCERMQNAKDVTIFGDGNQTRDFIYVEDVAEANCLVLENSVSGIFNLSTNTRTSVNDLFEMISSLTGYKKNAIYAPKREGDIDHSCLDNSLLKSAFSFSPKYQLKEGLQITIEYFKDRSV</sequence>
<dbReference type="EMBL" id="CP113865">
    <property type="protein sequence ID" value="WAM33094.1"/>
    <property type="molecule type" value="Genomic_DNA"/>
</dbReference>
<dbReference type="RefSeq" id="WP_045169766.1">
    <property type="nucleotide sequence ID" value="NZ_CP113865.1"/>
</dbReference>
<dbReference type="InterPro" id="IPR036291">
    <property type="entry name" value="NAD(P)-bd_dom_sf"/>
</dbReference>
<dbReference type="SUPFAM" id="SSF51735">
    <property type="entry name" value="NAD(P)-binding Rossmann-fold domains"/>
    <property type="match status" value="1"/>
</dbReference>
<evidence type="ECO:0000256" key="1">
    <source>
        <dbReference type="ARBA" id="ARBA00007637"/>
    </source>
</evidence>
<gene>
    <name evidence="3" type="ORF">OTK00_001561</name>
</gene>